<evidence type="ECO:0000313" key="5">
    <source>
        <dbReference type="Proteomes" id="UP000000771"/>
    </source>
</evidence>
<accession>C7M045</accession>
<dbReference type="SUPFAM" id="SSF69593">
    <property type="entry name" value="Glycerol-3-phosphate (1)-acyltransferase"/>
    <property type="match status" value="1"/>
</dbReference>
<evidence type="ECO:0000256" key="2">
    <source>
        <dbReference type="ARBA" id="ARBA00023315"/>
    </source>
</evidence>
<keyword evidence="1 4" id="KW-0808">Transferase</keyword>
<dbReference type="SMART" id="SM00563">
    <property type="entry name" value="PlsC"/>
    <property type="match status" value="1"/>
</dbReference>
<dbReference type="PANTHER" id="PTHR10434:SF11">
    <property type="entry name" value="1-ACYL-SN-GLYCEROL-3-PHOSPHATE ACYLTRANSFERASE"/>
    <property type="match status" value="1"/>
</dbReference>
<dbReference type="CDD" id="cd07989">
    <property type="entry name" value="LPLAT_AGPAT-like"/>
    <property type="match status" value="1"/>
</dbReference>
<evidence type="ECO:0000259" key="3">
    <source>
        <dbReference type="SMART" id="SM00563"/>
    </source>
</evidence>
<reference evidence="4 5" key="1">
    <citation type="journal article" date="2009" name="Stand. Genomic Sci.">
        <title>Complete genome sequence of Acidimicrobium ferrooxidans type strain (ICP).</title>
        <authorList>
            <person name="Clum A."/>
            <person name="Nolan M."/>
            <person name="Lang E."/>
            <person name="Glavina Del Rio T."/>
            <person name="Tice H."/>
            <person name="Copeland A."/>
            <person name="Cheng J.F."/>
            <person name="Lucas S."/>
            <person name="Chen F."/>
            <person name="Bruce D."/>
            <person name="Goodwin L."/>
            <person name="Pitluck S."/>
            <person name="Ivanova N."/>
            <person name="Mavrommatis K."/>
            <person name="Mikhailova N."/>
            <person name="Pati A."/>
            <person name="Chen A."/>
            <person name="Palaniappan K."/>
            <person name="Goker M."/>
            <person name="Spring S."/>
            <person name="Land M."/>
            <person name="Hauser L."/>
            <person name="Chang Y.J."/>
            <person name="Jeffries C.C."/>
            <person name="Chain P."/>
            <person name="Bristow J."/>
            <person name="Eisen J.A."/>
            <person name="Markowitz V."/>
            <person name="Hugenholtz P."/>
            <person name="Kyrpides N.C."/>
            <person name="Klenk H.P."/>
            <person name="Lapidus A."/>
        </authorList>
    </citation>
    <scope>NUCLEOTIDE SEQUENCE [LARGE SCALE GENOMIC DNA]</scope>
    <source>
        <strain evidence="5">DSM 10331 / JCM 15462 / NBRC 103882 / ICP</strain>
    </source>
</reference>
<dbReference type="eggNOG" id="COG0204">
    <property type="taxonomic scope" value="Bacteria"/>
</dbReference>
<name>C7M045_ACIFD</name>
<dbReference type="AlphaFoldDB" id="C7M045"/>
<keyword evidence="2 4" id="KW-0012">Acyltransferase</keyword>
<dbReference type="HOGENOM" id="CLU_027938_2_0_11"/>
<feature type="domain" description="Phospholipid/glycerol acyltransferase" evidence="3">
    <location>
        <begin position="79"/>
        <end position="197"/>
    </location>
</feature>
<evidence type="ECO:0000313" key="4">
    <source>
        <dbReference type="EMBL" id="ACU54353.1"/>
    </source>
</evidence>
<organism evidence="4 5">
    <name type="scientific">Acidimicrobium ferrooxidans (strain DSM 10331 / JCM 15462 / NBRC 103882 / ICP)</name>
    <dbReference type="NCBI Taxonomy" id="525909"/>
    <lineage>
        <taxon>Bacteria</taxon>
        <taxon>Bacillati</taxon>
        <taxon>Actinomycetota</taxon>
        <taxon>Acidimicrobiia</taxon>
        <taxon>Acidimicrobiales</taxon>
        <taxon>Acidimicrobiaceae</taxon>
        <taxon>Acidimicrobium</taxon>
    </lineage>
</organism>
<sequence>MKLPASVRFVVRAPSPPGQLPFDRTARTGVEFDTSFARRDSVRVARAVLLDGVVLPGVRAIARPRLIAGEVLDALDEPVVFVANHQSHLDTPVVLSVLPARVRHRTVVGAGADYFFDRPSKAFASALVLGAIPIERQRVSRRSAELAEQLVEEGWNLLLFPEGGRTPDGLPQEPKAGAAQVALRTGRPVVPLFIDGTWEILGKGQRRLRPGSTTIVVGEPLTAREGERPGAFTARIADALALAGREAATDFWEARRTKGTFVPEGRSWIELWQRSAHRHRDERERLWPRNFGSRTVDGDSPEL</sequence>
<keyword evidence="5" id="KW-1185">Reference proteome</keyword>
<dbReference type="EMBL" id="CP001631">
    <property type="protein sequence ID" value="ACU54353.1"/>
    <property type="molecule type" value="Genomic_DNA"/>
</dbReference>
<dbReference type="KEGG" id="afo:Afer_1429"/>
<dbReference type="PANTHER" id="PTHR10434">
    <property type="entry name" value="1-ACYL-SN-GLYCEROL-3-PHOSPHATE ACYLTRANSFERASE"/>
    <property type="match status" value="1"/>
</dbReference>
<dbReference type="Pfam" id="PF01553">
    <property type="entry name" value="Acyltransferase"/>
    <property type="match status" value="1"/>
</dbReference>
<dbReference type="STRING" id="525909.Afer_1429"/>
<dbReference type="GO" id="GO:0003841">
    <property type="term" value="F:1-acylglycerol-3-phosphate O-acyltransferase activity"/>
    <property type="evidence" value="ECO:0007669"/>
    <property type="project" value="TreeGrafter"/>
</dbReference>
<evidence type="ECO:0000256" key="1">
    <source>
        <dbReference type="ARBA" id="ARBA00022679"/>
    </source>
</evidence>
<proteinExistence type="predicted"/>
<dbReference type="Proteomes" id="UP000000771">
    <property type="component" value="Chromosome"/>
</dbReference>
<protein>
    <submittedName>
        <fullName evidence="4">Phospholipid/glycerol acyltransferase</fullName>
    </submittedName>
</protein>
<dbReference type="InterPro" id="IPR002123">
    <property type="entry name" value="Plipid/glycerol_acylTrfase"/>
</dbReference>
<dbReference type="GO" id="GO:0006654">
    <property type="term" value="P:phosphatidic acid biosynthetic process"/>
    <property type="evidence" value="ECO:0007669"/>
    <property type="project" value="TreeGrafter"/>
</dbReference>
<gene>
    <name evidence="4" type="ordered locus">Afer_1429</name>
</gene>